<keyword evidence="2" id="KW-0812">Transmembrane</keyword>
<feature type="binding site" evidence="1">
    <location>
        <position position="65"/>
    </location>
    <ligand>
        <name>ATP</name>
        <dbReference type="ChEBI" id="CHEBI:30616"/>
    </ligand>
</feature>
<name>A0ABD1QXC9_9LAMI</name>
<dbReference type="Proteomes" id="UP001604336">
    <property type="component" value="Unassembled WGS sequence"/>
</dbReference>
<keyword evidence="3" id="KW-0418">Kinase</keyword>
<dbReference type="EMBL" id="JBFOLK010000010">
    <property type="protein sequence ID" value="KAL2480855.1"/>
    <property type="molecule type" value="Genomic_DNA"/>
</dbReference>
<keyword evidence="1" id="KW-0547">Nucleotide-binding</keyword>
<keyword evidence="3" id="KW-0808">Transferase</keyword>
<evidence type="ECO:0000256" key="2">
    <source>
        <dbReference type="SAM" id="Phobius"/>
    </source>
</evidence>
<accession>A0ABD1QXC9</accession>
<proteinExistence type="predicted"/>
<evidence type="ECO:0000313" key="4">
    <source>
        <dbReference type="Proteomes" id="UP001604336"/>
    </source>
</evidence>
<comment type="caution">
    <text evidence="3">The sequence shown here is derived from an EMBL/GenBank/DDBJ whole genome shotgun (WGS) entry which is preliminary data.</text>
</comment>
<organism evidence="3 4">
    <name type="scientific">Abeliophyllum distichum</name>
    <dbReference type="NCBI Taxonomy" id="126358"/>
    <lineage>
        <taxon>Eukaryota</taxon>
        <taxon>Viridiplantae</taxon>
        <taxon>Streptophyta</taxon>
        <taxon>Embryophyta</taxon>
        <taxon>Tracheophyta</taxon>
        <taxon>Spermatophyta</taxon>
        <taxon>Magnoliopsida</taxon>
        <taxon>eudicotyledons</taxon>
        <taxon>Gunneridae</taxon>
        <taxon>Pentapetalae</taxon>
        <taxon>asterids</taxon>
        <taxon>lamiids</taxon>
        <taxon>Lamiales</taxon>
        <taxon>Oleaceae</taxon>
        <taxon>Forsythieae</taxon>
        <taxon>Abeliophyllum</taxon>
    </lineage>
</organism>
<dbReference type="AlphaFoldDB" id="A0ABD1QXC9"/>
<keyword evidence="4" id="KW-1185">Reference proteome</keyword>
<dbReference type="InterPro" id="IPR011009">
    <property type="entry name" value="Kinase-like_dom_sf"/>
</dbReference>
<dbReference type="SUPFAM" id="SSF56112">
    <property type="entry name" value="Protein kinase-like (PK-like)"/>
    <property type="match status" value="1"/>
</dbReference>
<feature type="transmembrane region" description="Helical" evidence="2">
    <location>
        <begin position="94"/>
        <end position="113"/>
    </location>
</feature>
<dbReference type="GO" id="GO:0016301">
    <property type="term" value="F:kinase activity"/>
    <property type="evidence" value="ECO:0007669"/>
    <property type="project" value="UniProtKB-KW"/>
</dbReference>
<gene>
    <name evidence="3" type="ORF">Adt_33821</name>
</gene>
<dbReference type="GO" id="GO:0005524">
    <property type="term" value="F:ATP binding"/>
    <property type="evidence" value="ECO:0007669"/>
    <property type="project" value="UniProtKB-UniRule"/>
</dbReference>
<sequence>MTDLRNSGVTEEPERHQALDKNFGYNKNFGAKFELGKEVGRGHFGHTCYAKGRKGELKDLPVAVKIISKAKLFKRTQRSQRQQQISPALPVNSIRFILALMLTIFLVVPFLFYSI</sequence>
<evidence type="ECO:0000256" key="1">
    <source>
        <dbReference type="PROSITE-ProRule" id="PRU10141"/>
    </source>
</evidence>
<dbReference type="PROSITE" id="PS00107">
    <property type="entry name" value="PROTEIN_KINASE_ATP"/>
    <property type="match status" value="1"/>
</dbReference>
<dbReference type="InterPro" id="IPR017441">
    <property type="entry name" value="Protein_kinase_ATP_BS"/>
</dbReference>
<protein>
    <submittedName>
        <fullName evidence="3">CDPK-related kinase 3</fullName>
    </submittedName>
</protein>
<keyword evidence="2" id="KW-1133">Transmembrane helix</keyword>
<dbReference type="Gene3D" id="3.30.200.20">
    <property type="entry name" value="Phosphorylase Kinase, domain 1"/>
    <property type="match status" value="1"/>
</dbReference>
<reference evidence="4" key="1">
    <citation type="submission" date="2024-07" db="EMBL/GenBank/DDBJ databases">
        <title>Two chromosome-level genome assemblies of Korean endemic species Abeliophyllum distichum and Forsythia ovata (Oleaceae).</title>
        <authorList>
            <person name="Jang H."/>
        </authorList>
    </citation>
    <scope>NUCLEOTIDE SEQUENCE [LARGE SCALE GENOMIC DNA]</scope>
</reference>
<evidence type="ECO:0000313" key="3">
    <source>
        <dbReference type="EMBL" id="KAL2480855.1"/>
    </source>
</evidence>
<keyword evidence="2" id="KW-0472">Membrane</keyword>
<keyword evidence="1" id="KW-0067">ATP-binding</keyword>